<organism evidence="8 9">
    <name type="scientific">Pseudomonas khavaziana</name>
    <dbReference type="NCBI Taxonomy" id="2842351"/>
    <lineage>
        <taxon>Bacteria</taxon>
        <taxon>Pseudomonadati</taxon>
        <taxon>Pseudomonadota</taxon>
        <taxon>Gammaproteobacteria</taxon>
        <taxon>Pseudomonadales</taxon>
        <taxon>Pseudomonadaceae</taxon>
        <taxon>Pseudomonas</taxon>
    </lineage>
</organism>
<dbReference type="SUPFAM" id="SSF111369">
    <property type="entry name" value="HlyD-like secretion proteins"/>
    <property type="match status" value="1"/>
</dbReference>
<dbReference type="Proteomes" id="UP001347174">
    <property type="component" value="Chromosome"/>
</dbReference>
<dbReference type="InterPro" id="IPR058626">
    <property type="entry name" value="MdtA-like_b-barrel"/>
</dbReference>
<dbReference type="Pfam" id="PF25917">
    <property type="entry name" value="BSH_RND"/>
    <property type="match status" value="1"/>
</dbReference>
<dbReference type="Gene3D" id="2.40.50.100">
    <property type="match status" value="1"/>
</dbReference>
<dbReference type="RefSeq" id="WP_043050660.1">
    <property type="nucleotide sequence ID" value="NZ_CP129946.1"/>
</dbReference>
<comment type="subcellular location">
    <subcellularLocation>
        <location evidence="1">Cell inner membrane</location>
        <topology evidence="1">Lipid-anchor</topology>
    </subcellularLocation>
</comment>
<keyword evidence="9" id="KW-1185">Reference proteome</keyword>
<dbReference type="InterPro" id="IPR058625">
    <property type="entry name" value="MdtA-like_BSH"/>
</dbReference>
<evidence type="ECO:0000256" key="1">
    <source>
        <dbReference type="ARBA" id="ARBA00004519"/>
    </source>
</evidence>
<feature type="domain" description="Multidrug resistance protein MdtA-like barrel-sandwich hybrid" evidence="5">
    <location>
        <begin position="62"/>
        <end position="200"/>
    </location>
</feature>
<evidence type="ECO:0000259" key="6">
    <source>
        <dbReference type="Pfam" id="PF25944"/>
    </source>
</evidence>
<dbReference type="EMBL" id="CP129946">
    <property type="protein sequence ID" value="WWA76091.1"/>
    <property type="molecule type" value="Genomic_DNA"/>
</dbReference>
<dbReference type="InterPro" id="IPR058627">
    <property type="entry name" value="MdtA-like_C"/>
</dbReference>
<evidence type="ECO:0000256" key="2">
    <source>
        <dbReference type="ARBA" id="ARBA00009477"/>
    </source>
</evidence>
<sequence>MRIAYLIPRMVSVAVAALSVLTGCRPADPDSNPSKIAVDVVIATPSTLADVSRLTGRSDPYRSAQVRARVAGIVQKREYTEGAEVKEGELLFHIDPSQLIVNLSAAQAELTQARVTADAARDIAQRSMQLVEDHSISTQQYRKDFFAEKHALAVLQIAQAKVRDATLQLSYASVTSPISGRARRALVSEGALVGQDEGTVLTTVEQIDPIYVNFSLPVADFLELRKAQFERPDDGSLKTVRLLLGDGTRYEVPGTLEFSDSAVDPHTDTVALRAVFSNSNHLLLPGMYMQVEVTRASAGKVILIPQQALSRGAGGAYVMVENNGVARQVSVHADSLERNQWRVESGLLGGEKVILEGGALRDGQPIELKKSSAPANVNRS</sequence>
<dbReference type="Gene3D" id="1.10.287.470">
    <property type="entry name" value="Helix hairpin bin"/>
    <property type="match status" value="1"/>
</dbReference>
<evidence type="ECO:0000259" key="5">
    <source>
        <dbReference type="Pfam" id="PF25917"/>
    </source>
</evidence>
<keyword evidence="3" id="KW-0175">Coiled coil</keyword>
<dbReference type="NCBIfam" id="TIGR01730">
    <property type="entry name" value="RND_mfp"/>
    <property type="match status" value="1"/>
</dbReference>
<dbReference type="InterPro" id="IPR006143">
    <property type="entry name" value="RND_pump_MFP"/>
</dbReference>
<evidence type="ECO:0000313" key="8">
    <source>
        <dbReference type="EMBL" id="WWA76091.1"/>
    </source>
</evidence>
<accession>A0ABZ2DJ98</accession>
<feature type="domain" description="Multidrug resistance protein MdtA-like beta-barrel" evidence="6">
    <location>
        <begin position="209"/>
        <end position="294"/>
    </location>
</feature>
<dbReference type="Gene3D" id="2.40.30.170">
    <property type="match status" value="1"/>
</dbReference>
<evidence type="ECO:0000256" key="4">
    <source>
        <dbReference type="SAM" id="SignalP"/>
    </source>
</evidence>
<dbReference type="PANTHER" id="PTHR30158">
    <property type="entry name" value="ACRA/E-RELATED COMPONENT OF DRUG EFFLUX TRANSPORTER"/>
    <property type="match status" value="1"/>
</dbReference>
<feature type="chain" id="PRO_5045860238" evidence="4">
    <location>
        <begin position="17"/>
        <end position="380"/>
    </location>
</feature>
<proteinExistence type="inferred from homology"/>
<evidence type="ECO:0000259" key="7">
    <source>
        <dbReference type="Pfam" id="PF25967"/>
    </source>
</evidence>
<reference evidence="8 9" key="1">
    <citation type="submission" date="2023-07" db="EMBL/GenBank/DDBJ databases">
        <title>Plant endophyte Pseudomonas khavaziana can be used to control wheat stem rot.</title>
        <authorList>
            <person name="Guo S."/>
            <person name="Shen X."/>
        </authorList>
    </citation>
    <scope>NUCLEOTIDE SEQUENCE [LARGE SCALE GENOMIC DNA]</scope>
    <source>
        <strain evidence="8 9">SR9</strain>
    </source>
</reference>
<protein>
    <submittedName>
        <fullName evidence="8">Efflux RND transporter periplasmic adaptor subunit</fullName>
    </submittedName>
</protein>
<keyword evidence="4" id="KW-0732">Signal</keyword>
<dbReference type="Pfam" id="PF25944">
    <property type="entry name" value="Beta-barrel_RND"/>
    <property type="match status" value="1"/>
</dbReference>
<comment type="similarity">
    <text evidence="2">Belongs to the membrane fusion protein (MFP) (TC 8.A.1) family.</text>
</comment>
<dbReference type="Pfam" id="PF25967">
    <property type="entry name" value="RND-MFP_C"/>
    <property type="match status" value="1"/>
</dbReference>
<gene>
    <name evidence="8" type="ORF">QYQ93_25425</name>
</gene>
<dbReference type="PROSITE" id="PS51257">
    <property type="entry name" value="PROKAR_LIPOPROTEIN"/>
    <property type="match status" value="1"/>
</dbReference>
<dbReference type="Gene3D" id="2.40.420.20">
    <property type="match status" value="1"/>
</dbReference>
<evidence type="ECO:0000313" key="9">
    <source>
        <dbReference type="Proteomes" id="UP001347174"/>
    </source>
</evidence>
<dbReference type="PANTHER" id="PTHR30158:SF24">
    <property type="entry name" value="HLYD FAMILY SECRETION PROTEIN"/>
    <property type="match status" value="1"/>
</dbReference>
<name>A0ABZ2DJ98_9PSED</name>
<feature type="domain" description="Multidrug resistance protein MdtA-like C-terminal permuted SH3" evidence="7">
    <location>
        <begin position="301"/>
        <end position="358"/>
    </location>
</feature>
<feature type="signal peptide" evidence="4">
    <location>
        <begin position="1"/>
        <end position="16"/>
    </location>
</feature>
<evidence type="ECO:0000256" key="3">
    <source>
        <dbReference type="ARBA" id="ARBA00023054"/>
    </source>
</evidence>